<keyword evidence="2" id="KW-1185">Reference proteome</keyword>
<name>A0ABM7DXJ0_9GAMM</name>
<organism evidence="1 2">
    <name type="scientific">Shewanella khirikhana</name>
    <dbReference type="NCBI Taxonomy" id="1965282"/>
    <lineage>
        <taxon>Bacteria</taxon>
        <taxon>Pseudomonadati</taxon>
        <taxon>Pseudomonadota</taxon>
        <taxon>Gammaproteobacteria</taxon>
        <taxon>Alteromonadales</taxon>
        <taxon>Shewanellaceae</taxon>
        <taxon>Shewanella</taxon>
    </lineage>
</organism>
<dbReference type="Proteomes" id="UP000278437">
    <property type="component" value="Plasmid pSTH1"/>
</dbReference>
<gene>
    <name evidence="1" type="ORF">STH12_04249</name>
</gene>
<evidence type="ECO:0000313" key="1">
    <source>
        <dbReference type="EMBL" id="AZQ13275.1"/>
    </source>
</evidence>
<keyword evidence="1" id="KW-0614">Plasmid</keyword>
<sequence>MGSIFFTLVLIVALFTFLQNIPQTKLANRPKILLSNGFVRARYDLATRFFAHSVCITVPLTIIGLLPIAEMAFCTTTFAALGVLIPPELRLNSDSELVVTKSLFGSCAEIHLRNPYQSFTRRTYQELLRLVEYLPDKGIKRLKLTSPMFYRADGTLREFSTLEKLLAPKNAILSSYKAKPWRNFLGQLSMIVDGGKAKKEKISNINLNKWHVLDIQISKNKE</sequence>
<evidence type="ECO:0000313" key="2">
    <source>
        <dbReference type="Proteomes" id="UP000278437"/>
    </source>
</evidence>
<dbReference type="GeneID" id="39490261"/>
<protein>
    <submittedName>
        <fullName evidence="1">Uncharacterized protein</fullName>
    </submittedName>
</protein>
<dbReference type="RefSeq" id="WP_126169622.1">
    <property type="nucleotide sequence ID" value="NZ_CP020374.1"/>
</dbReference>
<reference evidence="1 2" key="1">
    <citation type="submission" date="2017-03" db="EMBL/GenBank/DDBJ databases">
        <title>Full genome sequence of a non-lethal Shewanella isolate that potentiates virulence of Vibio parahaemolyticus causing acute hepatopancreatic necrosis disease (AHPND) in shrimp.</title>
        <authorList>
            <person name="Prachumwat A."/>
            <person name="Sritunyalucksana K."/>
        </authorList>
    </citation>
    <scope>NUCLEOTIDE SEQUENCE [LARGE SCALE GENOMIC DNA]</scope>
    <source>
        <strain evidence="1 2">TH2012</strain>
        <plasmid evidence="2">psth1</plasmid>
    </source>
</reference>
<geneLocation type="plasmid" evidence="2">
    <name>psth1</name>
</geneLocation>
<dbReference type="EMBL" id="CP020374">
    <property type="protein sequence ID" value="AZQ13275.1"/>
    <property type="molecule type" value="Genomic_DNA"/>
</dbReference>
<proteinExistence type="predicted"/>
<accession>A0ABM7DXJ0</accession>